<evidence type="ECO:0000313" key="2">
    <source>
        <dbReference type="Proteomes" id="UP000324222"/>
    </source>
</evidence>
<evidence type="ECO:0000313" key="1">
    <source>
        <dbReference type="EMBL" id="MPC13327.1"/>
    </source>
</evidence>
<dbReference type="EMBL" id="VSRR010000273">
    <property type="protein sequence ID" value="MPC13327.1"/>
    <property type="molecule type" value="Genomic_DNA"/>
</dbReference>
<accession>A0A5B7CU55</accession>
<dbReference type="AlphaFoldDB" id="A0A5B7CU55"/>
<comment type="caution">
    <text evidence="1">The sequence shown here is derived from an EMBL/GenBank/DDBJ whole genome shotgun (WGS) entry which is preliminary data.</text>
</comment>
<keyword evidence="2" id="KW-1185">Reference proteome</keyword>
<sequence length="167" mass="17862">MGPRRMGTEGVQDVFTLQHASQRTRKWEETHTEEEVVVVVVVVVVWRARSEAGSDEGRGRTPTCASCFFFVSQTRFPVHPHAVLHAHPRPHTPCRPAGTSLTATGAMGGGMGAAAAGNARDVFSQFISTIDDANLAAIRKNRRPGTTLPEEAPTVNIGHLQGPGCLG</sequence>
<proteinExistence type="predicted"/>
<protein>
    <submittedName>
        <fullName evidence="1">Uncharacterized protein</fullName>
    </submittedName>
</protein>
<name>A0A5B7CU55_PORTR</name>
<organism evidence="1 2">
    <name type="scientific">Portunus trituberculatus</name>
    <name type="common">Swimming crab</name>
    <name type="synonym">Neptunus trituberculatus</name>
    <dbReference type="NCBI Taxonomy" id="210409"/>
    <lineage>
        <taxon>Eukaryota</taxon>
        <taxon>Metazoa</taxon>
        <taxon>Ecdysozoa</taxon>
        <taxon>Arthropoda</taxon>
        <taxon>Crustacea</taxon>
        <taxon>Multicrustacea</taxon>
        <taxon>Malacostraca</taxon>
        <taxon>Eumalacostraca</taxon>
        <taxon>Eucarida</taxon>
        <taxon>Decapoda</taxon>
        <taxon>Pleocyemata</taxon>
        <taxon>Brachyura</taxon>
        <taxon>Eubrachyura</taxon>
        <taxon>Portunoidea</taxon>
        <taxon>Portunidae</taxon>
        <taxon>Portuninae</taxon>
        <taxon>Portunus</taxon>
    </lineage>
</organism>
<dbReference type="Proteomes" id="UP000324222">
    <property type="component" value="Unassembled WGS sequence"/>
</dbReference>
<reference evidence="1 2" key="1">
    <citation type="submission" date="2019-05" db="EMBL/GenBank/DDBJ databases">
        <title>Another draft genome of Portunus trituberculatus and its Hox gene families provides insights of decapod evolution.</title>
        <authorList>
            <person name="Jeong J.-H."/>
            <person name="Song I."/>
            <person name="Kim S."/>
            <person name="Choi T."/>
            <person name="Kim D."/>
            <person name="Ryu S."/>
            <person name="Kim W."/>
        </authorList>
    </citation>
    <scope>NUCLEOTIDE SEQUENCE [LARGE SCALE GENOMIC DNA]</scope>
    <source>
        <tissue evidence="1">Muscle</tissue>
    </source>
</reference>
<gene>
    <name evidence="1" type="ORF">E2C01_006059</name>
</gene>